<gene>
    <name evidence="4" type="ORF">FNF27_05157</name>
</gene>
<feature type="region of interest" description="Disordered" evidence="1">
    <location>
        <begin position="190"/>
        <end position="237"/>
    </location>
</feature>
<keyword evidence="2" id="KW-1133">Transmembrane helix</keyword>
<dbReference type="Proteomes" id="UP000322899">
    <property type="component" value="Unassembled WGS sequence"/>
</dbReference>
<evidence type="ECO:0000313" key="4">
    <source>
        <dbReference type="EMBL" id="KAA0173380.1"/>
    </source>
</evidence>
<feature type="transmembrane region" description="Helical" evidence="2">
    <location>
        <begin position="576"/>
        <end position="594"/>
    </location>
</feature>
<evidence type="ECO:0000256" key="2">
    <source>
        <dbReference type="SAM" id="Phobius"/>
    </source>
</evidence>
<feature type="domain" description="MSP" evidence="3">
    <location>
        <begin position="36"/>
        <end position="181"/>
    </location>
</feature>
<protein>
    <recommendedName>
        <fullName evidence="3">MSP domain-containing protein</fullName>
    </recommendedName>
</protein>
<feature type="region of interest" description="Disordered" evidence="1">
    <location>
        <begin position="1"/>
        <end position="27"/>
    </location>
</feature>
<proteinExistence type="predicted"/>
<feature type="region of interest" description="Disordered" evidence="1">
    <location>
        <begin position="508"/>
        <end position="553"/>
    </location>
</feature>
<keyword evidence="2" id="KW-0812">Transmembrane</keyword>
<feature type="compositionally biased region" description="Low complexity" evidence="1">
    <location>
        <begin position="429"/>
        <end position="471"/>
    </location>
</feature>
<dbReference type="PROSITE" id="PS50202">
    <property type="entry name" value="MSP"/>
    <property type="match status" value="1"/>
</dbReference>
<dbReference type="SUPFAM" id="SSF49354">
    <property type="entry name" value="PapD-like"/>
    <property type="match status" value="1"/>
</dbReference>
<feature type="compositionally biased region" description="Low complexity" evidence="1">
    <location>
        <begin position="190"/>
        <end position="205"/>
    </location>
</feature>
<feature type="compositionally biased region" description="Basic and acidic residues" evidence="1">
    <location>
        <begin position="324"/>
        <end position="340"/>
    </location>
</feature>
<dbReference type="InterPro" id="IPR013783">
    <property type="entry name" value="Ig-like_fold"/>
</dbReference>
<dbReference type="Gene3D" id="2.60.40.10">
    <property type="entry name" value="Immunoglobulins"/>
    <property type="match status" value="1"/>
</dbReference>
<feature type="region of interest" description="Disordered" evidence="1">
    <location>
        <begin position="264"/>
        <end position="489"/>
    </location>
</feature>
<keyword evidence="2" id="KW-0472">Membrane</keyword>
<dbReference type="Pfam" id="PF00635">
    <property type="entry name" value="Motile_Sperm"/>
    <property type="match status" value="1"/>
</dbReference>
<sequence length="600" mass="61850">MDRASLLSGHGAPGSSDRRGSSASVKSGSTLRRGSLFAFDTEDTLQFRRWRDESGVTGLRAMLKARNRAETHVAFKCKTNNRERYRVEPNRFLVKGGLETTITITVSSDAAKAIIAKMAASGTTEWRSQDRFRLQLLALSEGFATRVVDLSPSSFSRALASAWETAEARAPGRFMTHDFHMSFLDEDEPAAAGPAAAAAAAAAPAGPSPITEDGSPAPRAHAAGGAGGAAGMDEEDGPVDVTAAADAEQEQEDDAALMRLFSEQPAADDWEAEGRGVEGDRGGGRGGRGGGGVGVGMGGGGGGMQSDSRPSPGYSAGGQGYGRGRRDSSDRRAPDQHVVADVDEEGPGRRRYRDQRSTPGHELHPEVDEDEDEEAEQDEDAVADAEAEAEAEDDAAFQLGFGRPSPMQVSRDSRQPYPQSAADPPAKWGSRGASAQRSSASTGQSPAPPGAAAGRNPPLPSSPALEAALRTAQRETADAEARAEEAASEVEATLAELARVRAELAAARAQAAAAEGRAKAAEEAALAGTRRRAAGKREGADDGSADTSASAALSGKSDASLGDAAKASGGHTTACVVVVGVVVFWAGALLQAFLSGDIAM</sequence>
<dbReference type="AlphaFoldDB" id="A0A5A8EBQ8"/>
<dbReference type="InterPro" id="IPR008962">
    <property type="entry name" value="PapD-like_sf"/>
</dbReference>
<reference evidence="4 5" key="1">
    <citation type="submission" date="2019-07" db="EMBL/GenBank/DDBJ databases">
        <title>Genomes of Cafeteria roenbergensis.</title>
        <authorList>
            <person name="Fischer M.G."/>
            <person name="Hackl T."/>
            <person name="Roman M."/>
        </authorList>
    </citation>
    <scope>NUCLEOTIDE SEQUENCE [LARGE SCALE GENOMIC DNA]</scope>
    <source>
        <strain evidence="4 5">E4-10P</strain>
    </source>
</reference>
<dbReference type="InterPro" id="IPR000535">
    <property type="entry name" value="MSP_dom"/>
</dbReference>
<feature type="compositionally biased region" description="Basic and acidic residues" evidence="1">
    <location>
        <begin position="472"/>
        <end position="485"/>
    </location>
</feature>
<evidence type="ECO:0000256" key="1">
    <source>
        <dbReference type="SAM" id="MobiDB-lite"/>
    </source>
</evidence>
<feature type="compositionally biased region" description="Basic and acidic residues" evidence="1">
    <location>
        <begin position="354"/>
        <end position="366"/>
    </location>
</feature>
<feature type="compositionally biased region" description="Acidic residues" evidence="1">
    <location>
        <begin position="367"/>
        <end position="395"/>
    </location>
</feature>
<evidence type="ECO:0000259" key="3">
    <source>
        <dbReference type="PROSITE" id="PS50202"/>
    </source>
</evidence>
<evidence type="ECO:0000313" key="5">
    <source>
        <dbReference type="Proteomes" id="UP000322899"/>
    </source>
</evidence>
<organism evidence="4 5">
    <name type="scientific">Cafeteria roenbergensis</name>
    <name type="common">Marine flagellate</name>
    <dbReference type="NCBI Taxonomy" id="33653"/>
    <lineage>
        <taxon>Eukaryota</taxon>
        <taxon>Sar</taxon>
        <taxon>Stramenopiles</taxon>
        <taxon>Bigyra</taxon>
        <taxon>Opalozoa</taxon>
        <taxon>Bicosoecida</taxon>
        <taxon>Cafeteriaceae</taxon>
        <taxon>Cafeteria</taxon>
    </lineage>
</organism>
<comment type="caution">
    <text evidence="4">The sequence shown here is derived from an EMBL/GenBank/DDBJ whole genome shotgun (WGS) entry which is preliminary data.</text>
</comment>
<accession>A0A5A8EBQ8</accession>
<feature type="compositionally biased region" description="Basic and acidic residues" evidence="1">
    <location>
        <begin position="272"/>
        <end position="283"/>
    </location>
</feature>
<dbReference type="EMBL" id="VLTO01000034">
    <property type="protein sequence ID" value="KAA0173380.1"/>
    <property type="molecule type" value="Genomic_DNA"/>
</dbReference>
<name>A0A5A8EBQ8_CAFRO</name>
<feature type="compositionally biased region" description="Gly residues" evidence="1">
    <location>
        <begin position="284"/>
        <end position="304"/>
    </location>
</feature>